<protein>
    <recommendedName>
        <fullName evidence="5">YcxB-like protein</fullName>
    </recommendedName>
</protein>
<reference evidence="3 4" key="1">
    <citation type="submission" date="2019-07" db="EMBL/GenBank/DDBJ databases">
        <title>Genomic Encyclopedia of Type Strains, Phase IV (KMG-IV): sequencing the most valuable type-strain genomes for metagenomic binning, comparative biology and taxonomic classification.</title>
        <authorList>
            <person name="Goeker M."/>
        </authorList>
    </citation>
    <scope>NUCLEOTIDE SEQUENCE [LARGE SCALE GENOMIC DNA]</scope>
    <source>
        <strain evidence="3 4">DSM 44831</strain>
    </source>
</reference>
<evidence type="ECO:0000313" key="4">
    <source>
        <dbReference type="Proteomes" id="UP000798951"/>
    </source>
</evidence>
<dbReference type="RefSeq" id="WP_067985064.1">
    <property type="nucleotide sequence ID" value="NZ_VMSD01000005.1"/>
</dbReference>
<feature type="compositionally biased region" description="Low complexity" evidence="1">
    <location>
        <begin position="9"/>
        <end position="20"/>
    </location>
</feature>
<keyword evidence="2" id="KW-0812">Transmembrane</keyword>
<keyword evidence="2" id="KW-0472">Membrane</keyword>
<feature type="transmembrane region" description="Helical" evidence="2">
    <location>
        <begin position="264"/>
        <end position="281"/>
    </location>
</feature>
<feature type="transmembrane region" description="Helical" evidence="2">
    <location>
        <begin position="293"/>
        <end position="316"/>
    </location>
</feature>
<keyword evidence="2" id="KW-1133">Transmembrane helix</keyword>
<organism evidence="3 4">
    <name type="scientific">Nocardia caishijiensis</name>
    <dbReference type="NCBI Taxonomy" id="184756"/>
    <lineage>
        <taxon>Bacteria</taxon>
        <taxon>Bacillati</taxon>
        <taxon>Actinomycetota</taxon>
        <taxon>Actinomycetes</taxon>
        <taxon>Mycobacteriales</taxon>
        <taxon>Nocardiaceae</taxon>
        <taxon>Nocardia</taxon>
    </lineage>
</organism>
<proteinExistence type="predicted"/>
<evidence type="ECO:0008006" key="5">
    <source>
        <dbReference type="Google" id="ProtNLM"/>
    </source>
</evidence>
<accession>A0ABQ6YL47</accession>
<feature type="region of interest" description="Disordered" evidence="1">
    <location>
        <begin position="1"/>
        <end position="20"/>
    </location>
</feature>
<dbReference type="Proteomes" id="UP000798951">
    <property type="component" value="Unassembled WGS sequence"/>
</dbReference>
<feature type="transmembrane region" description="Helical" evidence="2">
    <location>
        <begin position="237"/>
        <end position="258"/>
    </location>
</feature>
<gene>
    <name evidence="3" type="ORF">FNL39_105289</name>
</gene>
<keyword evidence="4" id="KW-1185">Reference proteome</keyword>
<comment type="caution">
    <text evidence="3">The sequence shown here is derived from an EMBL/GenBank/DDBJ whole genome shotgun (WGS) entry which is preliminary data.</text>
</comment>
<name>A0ABQ6YL47_9NOCA</name>
<sequence length="369" mass="39794">MTDQGPTLDSAPISASDSAPFAEPASYLPRLENPDNTFTSTPSSVAELNAHHARWLSVKPALAWTVLTAPLYILFLSVLGAAPAVIVSTTGLLVVIYYGSTYRSMRKLLSSVTRHEDPISTSAVRLGADGLDLCEPHALSRIAYDRVTALTASRRVAVLRFDGMRIVMPRRLWPDDLVARLDDLRDPTREPTPHDPPPLPPLPVVARPHVATVAGPGTAELLAEAAHRQPWLRPAGIAVAVVLAVMFLELAVIGGYRFGAPGAVLPPVIGVILGVWTITHTPRKYLHHYRRSAFPGAALSAVFGSDAVVLTTPAWIMRVPYTAIGSITVRPEVSALYYGRLPIMLPSALFPAHIADGLRRHGVGVDDRR</sequence>
<evidence type="ECO:0000313" key="3">
    <source>
        <dbReference type="EMBL" id="KAF0846378.1"/>
    </source>
</evidence>
<evidence type="ECO:0000256" key="2">
    <source>
        <dbReference type="SAM" id="Phobius"/>
    </source>
</evidence>
<feature type="transmembrane region" description="Helical" evidence="2">
    <location>
        <begin position="71"/>
        <end position="98"/>
    </location>
</feature>
<dbReference type="EMBL" id="VMSD01000005">
    <property type="protein sequence ID" value="KAF0846378.1"/>
    <property type="molecule type" value="Genomic_DNA"/>
</dbReference>
<evidence type="ECO:0000256" key="1">
    <source>
        <dbReference type="SAM" id="MobiDB-lite"/>
    </source>
</evidence>